<dbReference type="Pfam" id="PF11855">
    <property type="entry name" value="DUF3375"/>
    <property type="match status" value="1"/>
</dbReference>
<dbReference type="EMBL" id="JAFNLL010000002">
    <property type="protein sequence ID" value="MBO1266618.1"/>
    <property type="molecule type" value="Genomic_DNA"/>
</dbReference>
<feature type="coiled-coil region" evidence="1">
    <location>
        <begin position="150"/>
        <end position="211"/>
    </location>
</feature>
<keyword evidence="3" id="KW-1185">Reference proteome</keyword>
<keyword evidence="1" id="KW-0175">Coiled coil</keyword>
<evidence type="ECO:0000313" key="3">
    <source>
        <dbReference type="Proteomes" id="UP000664164"/>
    </source>
</evidence>
<reference evidence="2" key="1">
    <citation type="submission" date="2021-03" db="EMBL/GenBank/DDBJ databases">
        <title>A new species, PO-11, isolated from a karst cave deposit.</title>
        <authorList>
            <person name="Zhaoxiaoyong W."/>
        </authorList>
    </citation>
    <scope>NUCLEOTIDE SEQUENCE</scope>
    <source>
        <strain evidence="2">PO-11</strain>
    </source>
</reference>
<dbReference type="InterPro" id="IPR021804">
    <property type="entry name" value="DUF3375"/>
</dbReference>
<feature type="coiled-coil region" evidence="1">
    <location>
        <begin position="295"/>
        <end position="322"/>
    </location>
</feature>
<proteinExistence type="predicted"/>
<dbReference type="Proteomes" id="UP000664164">
    <property type="component" value="Unassembled WGS sequence"/>
</dbReference>
<organism evidence="2 3">
    <name type="scientific">Arthrobacter cavernae</name>
    <dbReference type="NCBI Taxonomy" id="2817681"/>
    <lineage>
        <taxon>Bacteria</taxon>
        <taxon>Bacillati</taxon>
        <taxon>Actinomycetota</taxon>
        <taxon>Actinomycetes</taxon>
        <taxon>Micrococcales</taxon>
        <taxon>Micrococcaceae</taxon>
        <taxon>Arthrobacter</taxon>
    </lineage>
</organism>
<evidence type="ECO:0000313" key="2">
    <source>
        <dbReference type="EMBL" id="MBO1266618.1"/>
    </source>
</evidence>
<sequence length="480" mass="54430">MDYYAINALRENHAGWALLRAQNAPLAVCFFMAAFTGPNQRNLGRQHLIDILDDVLFGLRESYGEEKFPRQASEYLDDWAAPERSWLRKYYLPGQDEPRYDLTPAAENVVRWVESLRGRDFVATQSRLSSIFTVLKTLVQQSEADPEVRLTELQRQRDEIDAEMQRIRGGNIKVMSAPEAMDHFQQLTALAKDLLADFREVEQNFRKLDRQVREQIATWEGSQGELLASIFGSQQDISSSLQGRTFQGFWDYLMSPQLRAELKDLLQRATEIEALAGVENLQAVTGLHQDWLPAVEQTQGTVRQLSQQLRRLLDDKVFLENKRIMQLIRRVESGALATRQAPPSGVFMELAAPSVDVTLPFERPLYEGSRKVWVMDDVVMADDGDVDAGALFSQFHVDKERLRSNIDAVLEDAEQATLAEITGAHPLSQGLAELVAYYQLATDSEWATINPETQQQLSWTLADGSIREATIDQIIFARPA</sequence>
<comment type="caution">
    <text evidence="2">The sequence shown here is derived from an EMBL/GenBank/DDBJ whole genome shotgun (WGS) entry which is preliminary data.</text>
</comment>
<evidence type="ECO:0000256" key="1">
    <source>
        <dbReference type="SAM" id="Coils"/>
    </source>
</evidence>
<dbReference type="AlphaFoldDB" id="A0A939HFZ9"/>
<dbReference type="RefSeq" id="WP_207614365.1">
    <property type="nucleotide sequence ID" value="NZ_JAFNLL010000002.1"/>
</dbReference>
<protein>
    <submittedName>
        <fullName evidence="2">DUF3375 domain-containing protein</fullName>
    </submittedName>
</protein>
<name>A0A939HFZ9_9MICC</name>
<gene>
    <name evidence="2" type="ORF">J1902_01240</name>
</gene>
<accession>A0A939HFZ9</accession>